<dbReference type="PANTHER" id="PTHR10900">
    <property type="entry name" value="PERIOSTIN-RELATED"/>
    <property type="match status" value="1"/>
</dbReference>
<gene>
    <name evidence="3" type="ORF">OEZ85_000792</name>
</gene>
<keyword evidence="4" id="KW-1185">Reference proteome</keyword>
<feature type="domain" description="FAS1" evidence="2">
    <location>
        <begin position="165"/>
        <end position="308"/>
    </location>
</feature>
<dbReference type="InterPro" id="IPR036378">
    <property type="entry name" value="FAS1_dom_sf"/>
</dbReference>
<evidence type="ECO:0000256" key="1">
    <source>
        <dbReference type="SAM" id="MobiDB-lite"/>
    </source>
</evidence>
<feature type="domain" description="FAS1" evidence="2">
    <location>
        <begin position="17"/>
        <end position="172"/>
    </location>
</feature>
<feature type="region of interest" description="Disordered" evidence="1">
    <location>
        <begin position="394"/>
        <end position="415"/>
    </location>
</feature>
<dbReference type="EMBL" id="CP126220">
    <property type="protein sequence ID" value="WIA21607.1"/>
    <property type="molecule type" value="Genomic_DNA"/>
</dbReference>
<name>A0ABY8UJA5_TETOB</name>
<protein>
    <recommendedName>
        <fullName evidence="2">FAS1 domain-containing protein</fullName>
    </recommendedName>
</protein>
<dbReference type="SUPFAM" id="SSF82153">
    <property type="entry name" value="FAS1 domain"/>
    <property type="match status" value="2"/>
</dbReference>
<evidence type="ECO:0000259" key="2">
    <source>
        <dbReference type="PROSITE" id="PS50213"/>
    </source>
</evidence>
<dbReference type="InterPro" id="IPR050904">
    <property type="entry name" value="Adhesion/Biosynth-related"/>
</dbReference>
<dbReference type="Pfam" id="PF02469">
    <property type="entry name" value="Fasciclin"/>
    <property type="match status" value="2"/>
</dbReference>
<organism evidence="3 4">
    <name type="scientific">Tetradesmus obliquus</name>
    <name type="common">Green alga</name>
    <name type="synonym">Acutodesmus obliquus</name>
    <dbReference type="NCBI Taxonomy" id="3088"/>
    <lineage>
        <taxon>Eukaryota</taxon>
        <taxon>Viridiplantae</taxon>
        <taxon>Chlorophyta</taxon>
        <taxon>core chlorophytes</taxon>
        <taxon>Chlorophyceae</taxon>
        <taxon>CS clade</taxon>
        <taxon>Sphaeropleales</taxon>
        <taxon>Scenedesmaceae</taxon>
        <taxon>Tetradesmus</taxon>
    </lineage>
</organism>
<dbReference type="SMART" id="SM00554">
    <property type="entry name" value="FAS1"/>
    <property type="match status" value="2"/>
</dbReference>
<dbReference type="PANTHER" id="PTHR10900:SF77">
    <property type="entry name" value="FI19380P1"/>
    <property type="match status" value="1"/>
</dbReference>
<dbReference type="Proteomes" id="UP001244341">
    <property type="component" value="Chromosome 13b"/>
</dbReference>
<dbReference type="PROSITE" id="PS50213">
    <property type="entry name" value="FAS1"/>
    <property type="match status" value="2"/>
</dbReference>
<dbReference type="InterPro" id="IPR000782">
    <property type="entry name" value="FAS1_domain"/>
</dbReference>
<sequence>MFALMFLLSCQAAASPVTKHPMQTVQGNSLTRFEQLARFAGAHDALSKPNVRITILAPTDQAFNMFLKDMGITWDYLQQNEALADAILGYHLLLGVTASSSNFTAKLAQKKNGKGLRVMTAAEPYSVTTKQASKAGKPQQWLVRDVQGNIAQVTTADLGEGGHRVHVIDRVLYSGAYWPSFKKLFTTLPKTFSTAAAAITAAGPAAAALVAEGASNTLFLPTDAAFKQAGVSLAAPAADIAALLKNHVIAGRDLSMPAGFKQGAELASAGGPGLRHHLQTGGGGSAAKVLSPNMFVSKAEIHVIDNVLKPLKHSAVAAAAAPAPAAAAATAAPAGAATVDHNRPTWESQTITISKPFSTLKPFFTLTFTLPALTTAPVAMPPATVFAGRKLLSRPGGAPEGKVDDGGLGDGHGAEERDEFDYVQSLELNAEEQAVSVAVNSNGAPGAVSAAGLDAVDNVHEANRFPVNPTYANGVVDASAQLMDNDAGSDGPGQSDD</sequence>
<proteinExistence type="predicted"/>
<dbReference type="Gene3D" id="2.30.180.10">
    <property type="entry name" value="FAS1 domain"/>
    <property type="match status" value="2"/>
</dbReference>
<reference evidence="3 4" key="1">
    <citation type="submission" date="2023-05" db="EMBL/GenBank/DDBJ databases">
        <title>A 100% complete, gapless, phased diploid assembly of the Scenedesmus obliquus UTEX 3031 genome.</title>
        <authorList>
            <person name="Biondi T.C."/>
            <person name="Hanschen E.R."/>
            <person name="Kwon T."/>
            <person name="Eng W."/>
            <person name="Kruse C.P.S."/>
            <person name="Koehler S.I."/>
            <person name="Kunde Y."/>
            <person name="Gleasner C.D."/>
            <person name="You Mak K.T."/>
            <person name="Polle J."/>
            <person name="Hovde B.T."/>
            <person name="Starkenburg S.R."/>
        </authorList>
    </citation>
    <scope>NUCLEOTIDE SEQUENCE [LARGE SCALE GENOMIC DNA]</scope>
    <source>
        <strain evidence="3 4">DOE0152z</strain>
    </source>
</reference>
<evidence type="ECO:0000313" key="3">
    <source>
        <dbReference type="EMBL" id="WIA21607.1"/>
    </source>
</evidence>
<accession>A0ABY8UJA5</accession>
<evidence type="ECO:0000313" key="4">
    <source>
        <dbReference type="Proteomes" id="UP001244341"/>
    </source>
</evidence>